<gene>
    <name evidence="1" type="ORF">GKC44_00755</name>
    <name evidence="2" type="ORF">GKC44_16620</name>
</gene>
<evidence type="ECO:0000313" key="1">
    <source>
        <dbReference type="EMBL" id="MSE19812.1"/>
    </source>
</evidence>
<dbReference type="AlphaFoldDB" id="A0A844EI13"/>
<keyword evidence="2" id="KW-0614">Plasmid</keyword>
<proteinExistence type="predicted"/>
<comment type="caution">
    <text evidence="2">The sequence shown here is derived from an EMBL/GenBank/DDBJ whole genome shotgun (WGS) entry which is preliminary data.</text>
</comment>
<geneLocation type="plasmid" evidence="2">
    <name>unnamed01</name>
</geneLocation>
<reference evidence="2 3" key="1">
    <citation type="submission" date="2019-11" db="EMBL/GenBank/DDBJ databases">
        <title>Draft Genome Sequence of Plant Growth-Promoting Rhizosphere-Associated Bacteria.</title>
        <authorList>
            <person name="Vasilyev I.Y."/>
            <person name="Radchenko V."/>
            <person name="Ilnitskaya E.V."/>
        </authorList>
    </citation>
    <scope>NUCLEOTIDE SEQUENCE [LARGE SCALE GENOMIC DNA]</scope>
    <source>
        <strain evidence="2 3">VRA_07sq_f</strain>
        <plasmid evidence="2">unnamed01</plasmid>
    </source>
</reference>
<dbReference type="Proteomes" id="UP000491237">
    <property type="component" value="Unassembled WGS sequence"/>
</dbReference>
<dbReference type="EMBL" id="WKKY01001593">
    <property type="protein sequence ID" value="MSE22815.1"/>
    <property type="molecule type" value="Genomic_DNA"/>
</dbReference>
<dbReference type="EMBL" id="WKKY01000004">
    <property type="protein sequence ID" value="MSE19812.1"/>
    <property type="molecule type" value="Genomic_DNA"/>
</dbReference>
<organism evidence="2 3">
    <name type="scientific">Lentilactobacillus parabuchneri</name>
    <dbReference type="NCBI Taxonomy" id="152331"/>
    <lineage>
        <taxon>Bacteria</taxon>
        <taxon>Bacillati</taxon>
        <taxon>Bacillota</taxon>
        <taxon>Bacilli</taxon>
        <taxon>Lactobacillales</taxon>
        <taxon>Lactobacillaceae</taxon>
        <taxon>Lentilactobacillus</taxon>
    </lineage>
</organism>
<sequence length="55" mass="6909">MIGMLFSYLARWLNFIERFWIRRIAPILKFGTKFQYRSRRLKLLHLLYIYKLISI</sequence>
<evidence type="ECO:0000313" key="2">
    <source>
        <dbReference type="EMBL" id="MSE22815.1"/>
    </source>
</evidence>
<name>A0A844EI13_9LACO</name>
<protein>
    <submittedName>
        <fullName evidence="2">Uncharacterized protein</fullName>
    </submittedName>
</protein>
<accession>A0A844EI13</accession>
<evidence type="ECO:0000313" key="3">
    <source>
        <dbReference type="Proteomes" id="UP000491237"/>
    </source>
</evidence>